<dbReference type="AlphaFoldDB" id="A0A165E7G0"/>
<dbReference type="InParanoid" id="A0A165E7G0"/>
<evidence type="ECO:0000313" key="1">
    <source>
        <dbReference type="EMBL" id="KZT06388.1"/>
    </source>
</evidence>
<reference evidence="1 2" key="1">
    <citation type="journal article" date="2016" name="Mol. Biol. Evol.">
        <title>Comparative Genomics of Early-Diverging Mushroom-Forming Fungi Provides Insights into the Origins of Lignocellulose Decay Capabilities.</title>
        <authorList>
            <person name="Nagy L.G."/>
            <person name="Riley R."/>
            <person name="Tritt A."/>
            <person name="Adam C."/>
            <person name="Daum C."/>
            <person name="Floudas D."/>
            <person name="Sun H."/>
            <person name="Yadav J.S."/>
            <person name="Pangilinan J."/>
            <person name="Larsson K.H."/>
            <person name="Matsuura K."/>
            <person name="Barry K."/>
            <person name="Labutti K."/>
            <person name="Kuo R."/>
            <person name="Ohm R.A."/>
            <person name="Bhattacharya S.S."/>
            <person name="Shirouzu T."/>
            <person name="Yoshinaga Y."/>
            <person name="Martin F.M."/>
            <person name="Grigoriev I.V."/>
            <person name="Hibbett D.S."/>
        </authorList>
    </citation>
    <scope>NUCLEOTIDE SEQUENCE [LARGE SCALE GENOMIC DNA]</scope>
    <source>
        <strain evidence="1 2">93-53</strain>
    </source>
</reference>
<sequence>MPRDTSCDGASVRCEHASRLSCSLLIARGGDGTRENRPPLHSSHFEWALSPSHRIELLFCISYRSCAADHARSHQSQACSPTRQLRRVPSLTLAVIGPSDACLNAISSTLLHPPIKHNPSTVFSSVLICPGGLAMMWGEDVVARPAGAGLPACEANERSLHGEHERRATGEVCEWTYGRGGGRNGVQIGWACCPRVSVVLVRINYSLVRQPRSIDMHSVP</sequence>
<keyword evidence="2" id="KW-1185">Reference proteome</keyword>
<proteinExistence type="predicted"/>
<dbReference type="GeneID" id="63818551"/>
<protein>
    <submittedName>
        <fullName evidence="1">Uncharacterized protein</fullName>
    </submittedName>
</protein>
<organism evidence="1 2">
    <name type="scientific">Laetiporus sulphureus 93-53</name>
    <dbReference type="NCBI Taxonomy" id="1314785"/>
    <lineage>
        <taxon>Eukaryota</taxon>
        <taxon>Fungi</taxon>
        <taxon>Dikarya</taxon>
        <taxon>Basidiomycota</taxon>
        <taxon>Agaricomycotina</taxon>
        <taxon>Agaricomycetes</taxon>
        <taxon>Polyporales</taxon>
        <taxon>Laetiporus</taxon>
    </lineage>
</organism>
<dbReference type="EMBL" id="KV427625">
    <property type="protein sequence ID" value="KZT06388.1"/>
    <property type="molecule type" value="Genomic_DNA"/>
</dbReference>
<dbReference type="Proteomes" id="UP000076871">
    <property type="component" value="Unassembled WGS sequence"/>
</dbReference>
<name>A0A165E7G0_9APHY</name>
<accession>A0A165E7G0</accession>
<gene>
    <name evidence="1" type="ORF">LAESUDRAFT_193578</name>
</gene>
<dbReference type="RefSeq" id="XP_040764128.1">
    <property type="nucleotide sequence ID" value="XM_040901519.1"/>
</dbReference>
<evidence type="ECO:0000313" key="2">
    <source>
        <dbReference type="Proteomes" id="UP000076871"/>
    </source>
</evidence>